<keyword evidence="6" id="KW-1185">Reference proteome</keyword>
<dbReference type="Proteomes" id="UP000245783">
    <property type="component" value="Unassembled WGS sequence"/>
</dbReference>
<keyword evidence="2" id="KW-0539">Nucleus</keyword>
<evidence type="ECO:0000313" key="6">
    <source>
        <dbReference type="Proteomes" id="UP000245783"/>
    </source>
</evidence>
<feature type="region of interest" description="Disordered" evidence="3">
    <location>
        <begin position="1"/>
        <end position="161"/>
    </location>
</feature>
<dbReference type="GO" id="GO:0003677">
    <property type="term" value="F:DNA binding"/>
    <property type="evidence" value="ECO:0007669"/>
    <property type="project" value="InterPro"/>
</dbReference>
<dbReference type="PANTHER" id="PTHR15074:SF0">
    <property type="entry name" value="METHYL-CPG-BINDING DOMAIN PROTEIN 4-LIKE PROTEIN"/>
    <property type="match status" value="1"/>
</dbReference>
<sequence>MRRSSRLQERARLQGAAAQQGVRTGSNACESAVQRRSEVDEEKVEAREARKARDARNELRTPTRKRRDIEQVSPYFERKGKPAAAETKQQKGSSHTSKRRRVKVPLSHDREIAVLNGANPDVDKDESSRETSRGKERARPKRNDLQSHGTKATPHEDKPHRIHGISRSESFFGMIQEIVKDDSWMVLIATMLLNQTHGSKAVPVFWKLLHQFPTPEALAKADLRELTDMIQPIGLHNIRAARLKSFSQAWLDLPPWRAESSRCRDPKARDRRLPGTSAYPLTPVAHLPGAGRYAVDSWAIFCHAGGASQGLADPDEAARSSKELAEVLRRRREVTRGECGASSGSIARQKEHGLQPSQVETPLWRSMIPLDKELRNYLKWRWAKEGAQFHFERGVIGQLEEEELALPQ</sequence>
<dbReference type="SUPFAM" id="SSF48150">
    <property type="entry name" value="DNA-glycosylase"/>
    <property type="match status" value="1"/>
</dbReference>
<dbReference type="GO" id="GO:0006285">
    <property type="term" value="P:base-excision repair, AP site formation"/>
    <property type="evidence" value="ECO:0007669"/>
    <property type="project" value="UniProtKB-ARBA"/>
</dbReference>
<gene>
    <name evidence="5" type="ORF">IE81DRAFT_340766</name>
</gene>
<evidence type="ECO:0000313" key="5">
    <source>
        <dbReference type="EMBL" id="PWN43385.1"/>
    </source>
</evidence>
<dbReference type="InterPro" id="IPR011257">
    <property type="entry name" value="DNA_glycosylase"/>
</dbReference>
<dbReference type="GO" id="GO:0003824">
    <property type="term" value="F:catalytic activity"/>
    <property type="evidence" value="ECO:0007669"/>
    <property type="project" value="InterPro"/>
</dbReference>
<feature type="compositionally biased region" description="Basic and acidic residues" evidence="3">
    <location>
        <begin position="121"/>
        <end position="145"/>
    </location>
</feature>
<dbReference type="PANTHER" id="PTHR15074">
    <property type="entry name" value="METHYL-CPG-BINDING PROTEIN"/>
    <property type="match status" value="1"/>
</dbReference>
<dbReference type="GO" id="GO:0005634">
    <property type="term" value="C:nucleus"/>
    <property type="evidence" value="ECO:0007669"/>
    <property type="project" value="UniProtKB-SubCell"/>
</dbReference>
<proteinExistence type="predicted"/>
<feature type="region of interest" description="Disordered" evidence="3">
    <location>
        <begin position="339"/>
        <end position="358"/>
    </location>
</feature>
<accession>A0A316W6W9</accession>
<dbReference type="STRING" id="1522189.A0A316W6W9"/>
<dbReference type="OrthoDB" id="10265068at2759"/>
<protein>
    <submittedName>
        <fullName evidence="5">DNA glycosylase</fullName>
    </submittedName>
</protein>
<dbReference type="GeneID" id="37037493"/>
<dbReference type="Pfam" id="PF00730">
    <property type="entry name" value="HhH-GPD"/>
    <property type="match status" value="1"/>
</dbReference>
<evidence type="ECO:0000256" key="2">
    <source>
        <dbReference type="ARBA" id="ARBA00023242"/>
    </source>
</evidence>
<dbReference type="EMBL" id="KZ819370">
    <property type="protein sequence ID" value="PWN43385.1"/>
    <property type="molecule type" value="Genomic_DNA"/>
</dbReference>
<name>A0A316W6W9_9BASI</name>
<comment type="subcellular location">
    <subcellularLocation>
        <location evidence="1">Nucleus</location>
    </subcellularLocation>
</comment>
<dbReference type="InterPro" id="IPR003265">
    <property type="entry name" value="HhH-GPD_domain"/>
</dbReference>
<evidence type="ECO:0000256" key="1">
    <source>
        <dbReference type="ARBA" id="ARBA00004123"/>
    </source>
</evidence>
<dbReference type="AlphaFoldDB" id="A0A316W6W9"/>
<dbReference type="InterPro" id="IPR045138">
    <property type="entry name" value="MeCP2/MBD4"/>
</dbReference>
<dbReference type="InParanoid" id="A0A316W6W9"/>
<dbReference type="RefSeq" id="XP_025370545.1">
    <property type="nucleotide sequence ID" value="XM_025515623.1"/>
</dbReference>
<organism evidence="5 6">
    <name type="scientific">Ceraceosorus guamensis</name>
    <dbReference type="NCBI Taxonomy" id="1522189"/>
    <lineage>
        <taxon>Eukaryota</taxon>
        <taxon>Fungi</taxon>
        <taxon>Dikarya</taxon>
        <taxon>Basidiomycota</taxon>
        <taxon>Ustilaginomycotina</taxon>
        <taxon>Exobasidiomycetes</taxon>
        <taxon>Ceraceosorales</taxon>
        <taxon>Ceraceosoraceae</taxon>
        <taxon>Ceraceosorus</taxon>
    </lineage>
</organism>
<evidence type="ECO:0000259" key="4">
    <source>
        <dbReference type="Pfam" id="PF00730"/>
    </source>
</evidence>
<evidence type="ECO:0000256" key="3">
    <source>
        <dbReference type="SAM" id="MobiDB-lite"/>
    </source>
</evidence>
<feature type="compositionally biased region" description="Basic and acidic residues" evidence="3">
    <location>
        <begin position="1"/>
        <end position="12"/>
    </location>
</feature>
<feature type="compositionally biased region" description="Low complexity" evidence="3">
    <location>
        <begin position="13"/>
        <end position="23"/>
    </location>
</feature>
<feature type="compositionally biased region" description="Basic and acidic residues" evidence="3">
    <location>
        <begin position="33"/>
        <end position="61"/>
    </location>
</feature>
<dbReference type="Gene3D" id="1.10.340.30">
    <property type="entry name" value="Hypothetical protein, domain 2"/>
    <property type="match status" value="1"/>
</dbReference>
<feature type="domain" description="HhH-GPD" evidence="4">
    <location>
        <begin position="188"/>
        <end position="278"/>
    </location>
</feature>
<reference evidence="5 6" key="1">
    <citation type="journal article" date="2018" name="Mol. Biol. Evol.">
        <title>Broad Genomic Sampling Reveals a Smut Pathogenic Ancestry of the Fungal Clade Ustilaginomycotina.</title>
        <authorList>
            <person name="Kijpornyongpan T."/>
            <person name="Mondo S.J."/>
            <person name="Barry K."/>
            <person name="Sandor L."/>
            <person name="Lee J."/>
            <person name="Lipzen A."/>
            <person name="Pangilinan J."/>
            <person name="LaButti K."/>
            <person name="Hainaut M."/>
            <person name="Henrissat B."/>
            <person name="Grigoriev I.V."/>
            <person name="Spatafora J.W."/>
            <person name="Aime M.C."/>
        </authorList>
    </citation>
    <scope>NUCLEOTIDE SEQUENCE [LARGE SCALE GENOMIC DNA]</scope>
    <source>
        <strain evidence="5 6">MCA 4658</strain>
    </source>
</reference>